<sequence length="108" mass="11662">MSTPSAPKILAHCPLCQTAYEDRAIRLLGAQGASRMFHLTCASCRHAVLAVILENQHGISSVGLVTDMEAQDALRMHDVAPITANDCVAAHEVLESKSREVVQKLLQT</sequence>
<name>A0A1F7UPP5_9BACT</name>
<dbReference type="EMBL" id="MGEH01000004">
    <property type="protein sequence ID" value="OGL79679.1"/>
    <property type="molecule type" value="Genomic_DNA"/>
</dbReference>
<dbReference type="EMBL" id="MGEH01000004">
    <property type="protein sequence ID" value="OGL79678.1"/>
    <property type="molecule type" value="Genomic_DNA"/>
</dbReference>
<reference evidence="1 3" key="1">
    <citation type="journal article" date="2016" name="Nat. Commun.">
        <title>Thousands of microbial genomes shed light on interconnected biogeochemical processes in an aquifer system.</title>
        <authorList>
            <person name="Anantharaman K."/>
            <person name="Brown C.T."/>
            <person name="Hug L.A."/>
            <person name="Sharon I."/>
            <person name="Castelle C.J."/>
            <person name="Probst A.J."/>
            <person name="Thomas B.C."/>
            <person name="Singh A."/>
            <person name="Wilkins M.J."/>
            <person name="Karaoz U."/>
            <person name="Brodie E.L."/>
            <person name="Williams K.H."/>
            <person name="Hubbard S.S."/>
            <person name="Banfield J.F."/>
        </authorList>
    </citation>
    <scope>NUCLEOTIDE SEQUENCE [LARGE SCALE GENOMIC DNA]</scope>
</reference>
<proteinExistence type="predicted"/>
<comment type="caution">
    <text evidence="1">The sequence shown here is derived from an EMBL/GenBank/DDBJ whole genome shotgun (WGS) entry which is preliminary data.</text>
</comment>
<dbReference type="AlphaFoldDB" id="A0A1F7UPP5"/>
<accession>A0A1F7UPP5</accession>
<evidence type="ECO:0000313" key="2">
    <source>
        <dbReference type="EMBL" id="OGL79679.1"/>
    </source>
</evidence>
<dbReference type="Proteomes" id="UP000176603">
    <property type="component" value="Unassembled WGS sequence"/>
</dbReference>
<evidence type="ECO:0000313" key="1">
    <source>
        <dbReference type="EMBL" id="OGL79678.1"/>
    </source>
</evidence>
<dbReference type="STRING" id="1802399.A3E39_00995"/>
<organism evidence="1 3">
    <name type="scientific">Candidatus Uhrbacteria bacterium RIFCSPHIGHO2_12_FULL_60_25</name>
    <dbReference type="NCBI Taxonomy" id="1802399"/>
    <lineage>
        <taxon>Bacteria</taxon>
        <taxon>Candidatus Uhriibacteriota</taxon>
    </lineage>
</organism>
<protein>
    <submittedName>
        <fullName evidence="1">Uncharacterized protein</fullName>
    </submittedName>
</protein>
<gene>
    <name evidence="1" type="ORF">A3E39_00995</name>
    <name evidence="2" type="ORF">A3E39_01000</name>
</gene>
<evidence type="ECO:0000313" key="3">
    <source>
        <dbReference type="Proteomes" id="UP000176603"/>
    </source>
</evidence>